<dbReference type="SUPFAM" id="SSF48208">
    <property type="entry name" value="Six-hairpin glycosidases"/>
    <property type="match status" value="2"/>
</dbReference>
<evidence type="ECO:0000313" key="3">
    <source>
        <dbReference type="Proteomes" id="UP000663845"/>
    </source>
</evidence>
<dbReference type="PANTHER" id="PTHR10412">
    <property type="entry name" value="MANNOSYL-OLIGOSACCHARIDE GLUCOSIDASE"/>
    <property type="match status" value="1"/>
</dbReference>
<dbReference type="AlphaFoldDB" id="A0A814T6Y4"/>
<evidence type="ECO:0000259" key="1">
    <source>
        <dbReference type="Pfam" id="PF22422"/>
    </source>
</evidence>
<name>A0A814T6Y4_9BILA</name>
<comment type="caution">
    <text evidence="2">The sequence shown here is derived from an EMBL/GenBank/DDBJ whole genome shotgun (WGS) entry which is preliminary data.</text>
</comment>
<protein>
    <recommendedName>
        <fullName evidence="1">Mannosylglycerate hydrolase MGH1-like glycoside hydrolase domain-containing protein</fullName>
    </recommendedName>
</protein>
<gene>
    <name evidence="2" type="ORF">JYZ213_LOCUS24473</name>
</gene>
<dbReference type="PANTHER" id="PTHR10412:SF10">
    <property type="entry name" value="GLYCOSYL HYDROLASE FAMILY 63 C-TERMINAL DOMAIN-CONTAINING PROTEIN"/>
    <property type="match status" value="1"/>
</dbReference>
<dbReference type="InterPro" id="IPR004888">
    <property type="entry name" value="Glycoside_hydrolase_63"/>
</dbReference>
<organism evidence="2 3">
    <name type="scientific">Adineta steineri</name>
    <dbReference type="NCBI Taxonomy" id="433720"/>
    <lineage>
        <taxon>Eukaryota</taxon>
        <taxon>Metazoa</taxon>
        <taxon>Spiralia</taxon>
        <taxon>Gnathifera</taxon>
        <taxon>Rotifera</taxon>
        <taxon>Eurotatoria</taxon>
        <taxon>Bdelloidea</taxon>
        <taxon>Adinetida</taxon>
        <taxon>Adinetidae</taxon>
        <taxon>Adineta</taxon>
    </lineage>
</organism>
<dbReference type="Pfam" id="PF22422">
    <property type="entry name" value="MGH1-like_GH"/>
    <property type="match status" value="2"/>
</dbReference>
<feature type="domain" description="Mannosylglycerate hydrolase MGH1-like glycoside hydrolase" evidence="1">
    <location>
        <begin position="754"/>
        <end position="927"/>
    </location>
</feature>
<proteinExistence type="predicted"/>
<accession>A0A814T6Y4</accession>
<dbReference type="GO" id="GO:0009311">
    <property type="term" value="P:oligosaccharide metabolic process"/>
    <property type="evidence" value="ECO:0007669"/>
    <property type="project" value="InterPro"/>
</dbReference>
<reference evidence="2" key="1">
    <citation type="submission" date="2021-02" db="EMBL/GenBank/DDBJ databases">
        <authorList>
            <person name="Nowell W R."/>
        </authorList>
    </citation>
    <scope>NUCLEOTIDE SEQUENCE</scope>
</reference>
<dbReference type="EMBL" id="CAJNOG010000301">
    <property type="protein sequence ID" value="CAF1157844.1"/>
    <property type="molecule type" value="Genomic_DNA"/>
</dbReference>
<dbReference type="Gene3D" id="1.50.10.10">
    <property type="match status" value="2"/>
</dbReference>
<evidence type="ECO:0000313" key="2">
    <source>
        <dbReference type="EMBL" id="CAF1157844.1"/>
    </source>
</evidence>
<sequence length="946" mass="111438">MPTSFDAEHGRLREDSARESNWKRWGPYLAERQWGTVREDYSDSGDCWTYFPHDHARSRAYRWGEDGLLGFTDRECRLCFSLSLWNEKDSILKERLFGLTGPEGNHGEDVKELYYYLDSTPTHSYFKSLYKYPQNEYPYQQLIEENRSRSKEEREYELLDTKLFDNNEYFDISAEYAKNSPDDILIRIKIENRSSNDAPLHIIPTLFFRNTWSWGCKHEGCTMRPNIEQKDNENFLRTKHDTLERFLFDINTDENQQMPEVLFTENETNVKRLYNIDNPKPYVKDAFNEYIINKRKDLVNPKRRGTKVGLYYRLNVKAKSSATIRLRLYRLLDDGKIPAKLDFKSIDEIFEKRINETEEFYSSTINSKLNKDERNIVRQAYAGLLHSKQFYHYIIDEWIDGDSDIMSASEARKKNIRNKDWLHLYCRDIISMPDKWEYPWFASWDLAFHVVPFAHIDPHFAKTQLRLFLREWYMHPNGQIPAYEFNFGDVNPPVGAWAAWRIYKMSTDKKEERDRSFLESVFLKYLMNFTWWVNRKDPDNQNLFAGGFLEERDRSFLESVFLKYLMNFTWWVNRKDPDNQNLFAGGFLGLDNIGVFDRSAKLPEGGTMHQSDGTSWMCFYSLTMFAIAIELAGGVNGSPVIEAYEDMASKFFEHFVQIVDAMNVHGGTGLWDEEDGFYYDQVKCGKTDEITILKSRSLVGVMPLIAVSVLEVERIENLPGFKKRLEWFLKYKPSLRQHMTHRKSTKHDSSEAYLLAIPSEDRLRRMLAYILDENEFLSEYGLRSLSKYHDKHPYIFHGCHQEDQCVSYSPGESKTGMFGGNSNWRGPIWLCINYLVIEALERYHRSYGDDWKIECPTGSGKLMNLKEVSQELARRLVKIFLLDENGKRPCNGDDKIYETDPNFRDLVLFYEYFHGCTGRGLGASHQTGWTALIIQHIEDIAKLRKD</sequence>
<dbReference type="Proteomes" id="UP000663845">
    <property type="component" value="Unassembled WGS sequence"/>
</dbReference>
<feature type="domain" description="Mannosylglycerate hydrolase MGH1-like glycoside hydrolase" evidence="1">
    <location>
        <begin position="438"/>
        <end position="545"/>
    </location>
</feature>
<dbReference type="InterPro" id="IPR012341">
    <property type="entry name" value="6hp_glycosidase-like_sf"/>
</dbReference>
<dbReference type="InterPro" id="IPR054491">
    <property type="entry name" value="MGH1-like_GH"/>
</dbReference>
<dbReference type="GO" id="GO:0004573">
    <property type="term" value="F:Glc3Man9GlcNAc2 oligosaccharide glucosidase activity"/>
    <property type="evidence" value="ECO:0007669"/>
    <property type="project" value="InterPro"/>
</dbReference>
<dbReference type="InterPro" id="IPR008928">
    <property type="entry name" value="6-hairpin_glycosidase_sf"/>
</dbReference>